<gene>
    <name evidence="10" type="ORF">ADN00_01090</name>
</gene>
<dbReference type="PROSITE" id="PS50928">
    <property type="entry name" value="ABC_TM1"/>
    <property type="match status" value="1"/>
</dbReference>
<comment type="similarity">
    <text evidence="8">Belongs to the binding-protein-dependent transport system permease family.</text>
</comment>
<keyword evidence="7 8" id="KW-0472">Membrane</keyword>
<dbReference type="SUPFAM" id="SSF161098">
    <property type="entry name" value="MetI-like"/>
    <property type="match status" value="1"/>
</dbReference>
<dbReference type="CDD" id="cd06261">
    <property type="entry name" value="TM_PBP2"/>
    <property type="match status" value="1"/>
</dbReference>
<evidence type="ECO:0000256" key="7">
    <source>
        <dbReference type="ARBA" id="ARBA00023136"/>
    </source>
</evidence>
<evidence type="ECO:0000256" key="4">
    <source>
        <dbReference type="ARBA" id="ARBA00022692"/>
    </source>
</evidence>
<evidence type="ECO:0000313" key="11">
    <source>
        <dbReference type="Proteomes" id="UP000050417"/>
    </source>
</evidence>
<evidence type="ECO:0000313" key="10">
    <source>
        <dbReference type="EMBL" id="KPL80818.1"/>
    </source>
</evidence>
<dbReference type="OrthoDB" id="9787841at2"/>
<dbReference type="GO" id="GO:0043190">
    <property type="term" value="C:ATP-binding cassette (ABC) transporter complex"/>
    <property type="evidence" value="ECO:0007669"/>
    <property type="project" value="InterPro"/>
</dbReference>
<feature type="domain" description="ABC transmembrane type-1" evidence="9">
    <location>
        <begin position="19"/>
        <end position="207"/>
    </location>
</feature>
<feature type="transmembrane region" description="Helical" evidence="8">
    <location>
        <begin position="20"/>
        <end position="43"/>
    </location>
</feature>
<proteinExistence type="inferred from homology"/>
<dbReference type="EMBL" id="LGCL01000003">
    <property type="protein sequence ID" value="KPL80818.1"/>
    <property type="molecule type" value="Genomic_DNA"/>
</dbReference>
<dbReference type="GO" id="GO:0022857">
    <property type="term" value="F:transmembrane transporter activity"/>
    <property type="evidence" value="ECO:0007669"/>
    <property type="project" value="InterPro"/>
</dbReference>
<dbReference type="InterPro" id="IPR000515">
    <property type="entry name" value="MetI-like"/>
</dbReference>
<feature type="transmembrane region" description="Helical" evidence="8">
    <location>
        <begin position="55"/>
        <end position="78"/>
    </location>
</feature>
<feature type="transmembrane region" description="Helical" evidence="8">
    <location>
        <begin position="186"/>
        <end position="206"/>
    </location>
</feature>
<dbReference type="InterPro" id="IPR010065">
    <property type="entry name" value="AA_ABC_transptr_permease_3TM"/>
</dbReference>
<dbReference type="STRING" id="1134406.ADN00_01090"/>
<keyword evidence="11" id="KW-1185">Reference proteome</keyword>
<dbReference type="Proteomes" id="UP000050417">
    <property type="component" value="Unassembled WGS sequence"/>
</dbReference>
<evidence type="ECO:0000256" key="8">
    <source>
        <dbReference type="RuleBase" id="RU363032"/>
    </source>
</evidence>
<comment type="caution">
    <text evidence="10">The sequence shown here is derived from an EMBL/GenBank/DDBJ whole genome shotgun (WGS) entry which is preliminary data.</text>
</comment>
<evidence type="ECO:0000256" key="1">
    <source>
        <dbReference type="ARBA" id="ARBA00004651"/>
    </source>
</evidence>
<keyword evidence="6 8" id="KW-1133">Transmembrane helix</keyword>
<evidence type="ECO:0000256" key="3">
    <source>
        <dbReference type="ARBA" id="ARBA00022475"/>
    </source>
</evidence>
<evidence type="ECO:0000259" key="9">
    <source>
        <dbReference type="PROSITE" id="PS50928"/>
    </source>
</evidence>
<comment type="subcellular location">
    <subcellularLocation>
        <location evidence="1 8">Cell membrane</location>
        <topology evidence="1 8">Multi-pass membrane protein</topology>
    </subcellularLocation>
</comment>
<evidence type="ECO:0000256" key="5">
    <source>
        <dbReference type="ARBA" id="ARBA00022970"/>
    </source>
</evidence>
<keyword evidence="2 8" id="KW-0813">Transport</keyword>
<dbReference type="NCBIfam" id="TIGR01726">
    <property type="entry name" value="HEQRo_perm_3TM"/>
    <property type="match status" value="1"/>
</dbReference>
<dbReference type="PANTHER" id="PTHR30614">
    <property type="entry name" value="MEMBRANE COMPONENT OF AMINO ACID ABC TRANSPORTER"/>
    <property type="match status" value="1"/>
</dbReference>
<evidence type="ECO:0000256" key="6">
    <source>
        <dbReference type="ARBA" id="ARBA00022989"/>
    </source>
</evidence>
<evidence type="ECO:0000256" key="2">
    <source>
        <dbReference type="ARBA" id="ARBA00022448"/>
    </source>
</evidence>
<keyword evidence="3" id="KW-1003">Cell membrane</keyword>
<dbReference type="Pfam" id="PF00528">
    <property type="entry name" value="BPD_transp_1"/>
    <property type="match status" value="1"/>
</dbReference>
<accession>A0A0N8GPG3</accession>
<sequence>MNEFLEFFQSALPSFYRGALITLQLTAVGLGLGFLLGLPAAVLRVYGGKYLRWLAIAYIELFRGTPVLVQLFLVYFGLPDLGMTLSRMTAAYIVLGLNSGAYQAEYFRGAIQAVGGGQMMAARAIGMSRLEAIRHIILPQALRLVIPAWSNEPPSLLKASAIAFLIAVPDLMTQAKTIAAHTYNPIGAYFSVAVIYLVIVFAMNSLSSYMERKARVPGLELEF</sequence>
<dbReference type="InterPro" id="IPR043429">
    <property type="entry name" value="ArtM/GltK/GlnP/TcyL/YhdX-like"/>
</dbReference>
<organism evidence="10 11">
    <name type="scientific">Ornatilinea apprima</name>
    <dbReference type="NCBI Taxonomy" id="1134406"/>
    <lineage>
        <taxon>Bacteria</taxon>
        <taxon>Bacillati</taxon>
        <taxon>Chloroflexota</taxon>
        <taxon>Anaerolineae</taxon>
        <taxon>Anaerolineales</taxon>
        <taxon>Anaerolineaceae</taxon>
        <taxon>Ornatilinea</taxon>
    </lineage>
</organism>
<dbReference type="PANTHER" id="PTHR30614:SF0">
    <property type="entry name" value="L-CYSTINE TRANSPORT SYSTEM PERMEASE PROTEIN TCYL"/>
    <property type="match status" value="1"/>
</dbReference>
<dbReference type="AlphaFoldDB" id="A0A0N8GPG3"/>
<name>A0A0N8GPG3_9CHLR</name>
<dbReference type="Gene3D" id="1.10.3720.10">
    <property type="entry name" value="MetI-like"/>
    <property type="match status" value="1"/>
</dbReference>
<keyword evidence="4 8" id="KW-0812">Transmembrane</keyword>
<keyword evidence="5" id="KW-0029">Amino-acid transport</keyword>
<dbReference type="GO" id="GO:0006865">
    <property type="term" value="P:amino acid transport"/>
    <property type="evidence" value="ECO:0007669"/>
    <property type="project" value="UniProtKB-KW"/>
</dbReference>
<dbReference type="InterPro" id="IPR035906">
    <property type="entry name" value="MetI-like_sf"/>
</dbReference>
<protein>
    <submittedName>
        <fullName evidence="10">Amino acid ABC transporter permease</fullName>
    </submittedName>
</protein>
<reference evidence="10 11" key="1">
    <citation type="submission" date="2015-07" db="EMBL/GenBank/DDBJ databases">
        <title>Genome sequence of Ornatilinea apprima DSM 23815.</title>
        <authorList>
            <person name="Hemp J."/>
            <person name="Ward L.M."/>
            <person name="Pace L.A."/>
            <person name="Fischer W.W."/>
        </authorList>
    </citation>
    <scope>NUCLEOTIDE SEQUENCE [LARGE SCALE GENOMIC DNA]</scope>
    <source>
        <strain evidence="10 11">P3M-1</strain>
    </source>
</reference>
<dbReference type="RefSeq" id="WP_075061118.1">
    <property type="nucleotide sequence ID" value="NZ_LGCL01000003.1"/>
</dbReference>